<reference evidence="1" key="2">
    <citation type="submission" date="2017-06" db="EMBL/GenBank/DDBJ databases">
        <title>WGS assembly of Brachypodium distachyon.</title>
        <authorList>
            <consortium name="The International Brachypodium Initiative"/>
            <person name="Lucas S."/>
            <person name="Harmon-Smith M."/>
            <person name="Lail K."/>
            <person name="Tice H."/>
            <person name="Grimwood J."/>
            <person name="Bruce D."/>
            <person name="Barry K."/>
            <person name="Shu S."/>
            <person name="Lindquist E."/>
            <person name="Wang M."/>
            <person name="Pitluck S."/>
            <person name="Vogel J.P."/>
            <person name="Garvin D.F."/>
            <person name="Mockler T.C."/>
            <person name="Schmutz J."/>
            <person name="Rokhsar D."/>
            <person name="Bevan M.W."/>
        </authorList>
    </citation>
    <scope>NUCLEOTIDE SEQUENCE</scope>
    <source>
        <strain evidence="1">Bd21</strain>
    </source>
</reference>
<evidence type="ECO:0000313" key="3">
    <source>
        <dbReference type="Proteomes" id="UP000008810"/>
    </source>
</evidence>
<sequence length="71" mass="8259">METLLFNQISCPLNTLLVTPVTCEHFKKQSWRTKMLRYELFCSCSHSSSEVLPPSIYIRPLNNFGYQGEET</sequence>
<proteinExistence type="predicted"/>
<accession>A0A2K2DTG7</accession>
<reference evidence="2" key="3">
    <citation type="submission" date="2018-08" db="UniProtKB">
        <authorList>
            <consortium name="EnsemblPlants"/>
        </authorList>
    </citation>
    <scope>IDENTIFICATION</scope>
    <source>
        <strain evidence="2">cv. Bd21</strain>
    </source>
</reference>
<gene>
    <name evidence="1" type="ORF">BRADI_1g65295v3</name>
</gene>
<dbReference type="InParanoid" id="A0A2K2DTG7"/>
<evidence type="ECO:0000313" key="2">
    <source>
        <dbReference type="EnsemblPlants" id="PNT77574"/>
    </source>
</evidence>
<protein>
    <submittedName>
        <fullName evidence="1 2">Uncharacterized protein</fullName>
    </submittedName>
</protein>
<name>A0A2K2DTG7_BRADI</name>
<keyword evidence="3" id="KW-1185">Reference proteome</keyword>
<evidence type="ECO:0000313" key="1">
    <source>
        <dbReference type="EMBL" id="PNT77574.1"/>
    </source>
</evidence>
<organism evidence="1">
    <name type="scientific">Brachypodium distachyon</name>
    <name type="common">Purple false brome</name>
    <name type="synonym">Trachynia distachya</name>
    <dbReference type="NCBI Taxonomy" id="15368"/>
    <lineage>
        <taxon>Eukaryota</taxon>
        <taxon>Viridiplantae</taxon>
        <taxon>Streptophyta</taxon>
        <taxon>Embryophyta</taxon>
        <taxon>Tracheophyta</taxon>
        <taxon>Spermatophyta</taxon>
        <taxon>Magnoliopsida</taxon>
        <taxon>Liliopsida</taxon>
        <taxon>Poales</taxon>
        <taxon>Poaceae</taxon>
        <taxon>BOP clade</taxon>
        <taxon>Pooideae</taxon>
        <taxon>Stipodae</taxon>
        <taxon>Brachypodieae</taxon>
        <taxon>Brachypodium</taxon>
    </lineage>
</organism>
<dbReference type="AlphaFoldDB" id="A0A2K2DTG7"/>
<dbReference type="EnsemblPlants" id="PNT77574">
    <property type="protein sequence ID" value="PNT77574"/>
    <property type="gene ID" value="BRADI_1g65295v3"/>
</dbReference>
<reference evidence="1 2" key="1">
    <citation type="journal article" date="2010" name="Nature">
        <title>Genome sequencing and analysis of the model grass Brachypodium distachyon.</title>
        <authorList>
            <consortium name="International Brachypodium Initiative"/>
        </authorList>
    </citation>
    <scope>NUCLEOTIDE SEQUENCE [LARGE SCALE GENOMIC DNA]</scope>
    <source>
        <strain evidence="1 2">Bd21</strain>
    </source>
</reference>
<dbReference type="EMBL" id="CM000880">
    <property type="protein sequence ID" value="PNT77574.1"/>
    <property type="molecule type" value="Genomic_DNA"/>
</dbReference>
<dbReference type="Proteomes" id="UP000008810">
    <property type="component" value="Chromosome 1"/>
</dbReference>
<dbReference type="Gramene" id="PNT77574">
    <property type="protein sequence ID" value="PNT77574"/>
    <property type="gene ID" value="BRADI_1g65295v3"/>
</dbReference>